<reference evidence="1 2" key="1">
    <citation type="journal article" date="2010" name="Proc. Natl. Acad. Sci. U.S.A.">
        <title>Insights into evolution of multicellular fungi from the assembled chromosomes of the mushroom Coprinopsis cinerea (Coprinus cinereus).</title>
        <authorList>
            <person name="Stajich J.E."/>
            <person name="Wilke S.K."/>
            <person name="Ahren D."/>
            <person name="Au C.H."/>
            <person name="Birren B.W."/>
            <person name="Borodovsky M."/>
            <person name="Burns C."/>
            <person name="Canback B."/>
            <person name="Casselton L.A."/>
            <person name="Cheng C.K."/>
            <person name="Deng J."/>
            <person name="Dietrich F.S."/>
            <person name="Fargo D.C."/>
            <person name="Farman M.L."/>
            <person name="Gathman A.C."/>
            <person name="Goldberg J."/>
            <person name="Guigo R."/>
            <person name="Hoegger P.J."/>
            <person name="Hooker J.B."/>
            <person name="Huggins A."/>
            <person name="James T.Y."/>
            <person name="Kamada T."/>
            <person name="Kilaru S."/>
            <person name="Kodira C."/>
            <person name="Kues U."/>
            <person name="Kupfer D."/>
            <person name="Kwan H.S."/>
            <person name="Lomsadze A."/>
            <person name="Li W."/>
            <person name="Lilly W.W."/>
            <person name="Ma L.J."/>
            <person name="Mackey A.J."/>
            <person name="Manning G."/>
            <person name="Martin F."/>
            <person name="Muraguchi H."/>
            <person name="Natvig D.O."/>
            <person name="Palmerini H."/>
            <person name="Ramesh M.A."/>
            <person name="Rehmeyer C.J."/>
            <person name="Roe B.A."/>
            <person name="Shenoy N."/>
            <person name="Stanke M."/>
            <person name="Ter-Hovhannisyan V."/>
            <person name="Tunlid A."/>
            <person name="Velagapudi R."/>
            <person name="Vision T.J."/>
            <person name="Zeng Q."/>
            <person name="Zolan M.E."/>
            <person name="Pukkila P.J."/>
        </authorList>
    </citation>
    <scope>NUCLEOTIDE SEQUENCE [LARGE SCALE GENOMIC DNA]</scope>
    <source>
        <strain evidence="2">Okayama-7 / 130 / ATCC MYA-4618 / FGSC 9003</strain>
    </source>
</reference>
<dbReference type="InParanoid" id="D6RPK3"/>
<dbReference type="KEGG" id="cci:CC1G_15218"/>
<dbReference type="GeneID" id="9379533"/>
<keyword evidence="2" id="KW-1185">Reference proteome</keyword>
<dbReference type="OrthoDB" id="2104739at2759"/>
<dbReference type="RefSeq" id="XP_002910583.1">
    <property type="nucleotide sequence ID" value="XM_002910537.1"/>
</dbReference>
<gene>
    <name evidence="1" type="ORF">CC1G_15218</name>
</gene>
<dbReference type="VEuPathDB" id="FungiDB:CC1G_15218"/>
<name>D6RPK3_COPC7</name>
<evidence type="ECO:0000313" key="1">
    <source>
        <dbReference type="EMBL" id="EFI27089.1"/>
    </source>
</evidence>
<dbReference type="EMBL" id="AACS02000009">
    <property type="protein sequence ID" value="EFI27089.1"/>
    <property type="molecule type" value="Genomic_DNA"/>
</dbReference>
<dbReference type="AlphaFoldDB" id="D6RPK3"/>
<accession>D6RPK3</accession>
<comment type="caution">
    <text evidence="1">The sequence shown here is derived from an EMBL/GenBank/DDBJ whole genome shotgun (WGS) entry which is preliminary data.</text>
</comment>
<sequence>MSTTLDWTAEPLPPSLPERLRGHSNLQIAYDMVRRLERSLDNRRPQSNRETVFCRILGYLLIHAPTDTARAAVALEIRSANAEGDLDAKLLQIGECYYQFLVKLCEDEEIFRPLFWSAKGRTGTPSNHSSRPLFDLGVDMVGDTLAESPRDYATAKKYGSTTVWTVLERFGYGELLDQLNGPGIHRLDNVMALSLEVHEPFESLVFWLVPSTAHPDWQPNTYDIQSLYPPELLRLPKTVRFESSDPERLPLPNPRCLEIHAACAKVAHLSGAAEYLENVLRGYEETRVLAEDGTSAELLSHLLTGS</sequence>
<dbReference type="HOGENOM" id="CLU_049186_1_0_1"/>
<proteinExistence type="predicted"/>
<evidence type="ECO:0000313" key="2">
    <source>
        <dbReference type="Proteomes" id="UP000001861"/>
    </source>
</evidence>
<evidence type="ECO:0008006" key="3">
    <source>
        <dbReference type="Google" id="ProtNLM"/>
    </source>
</evidence>
<dbReference type="OMA" id="EVANCIH"/>
<protein>
    <recommendedName>
        <fullName evidence="3">HNH nuclease domain-containing protein</fullName>
    </recommendedName>
</protein>
<dbReference type="Proteomes" id="UP000001861">
    <property type="component" value="Unassembled WGS sequence"/>
</dbReference>
<organism evidence="1 2">
    <name type="scientific">Coprinopsis cinerea (strain Okayama-7 / 130 / ATCC MYA-4618 / FGSC 9003)</name>
    <name type="common">Inky cap fungus</name>
    <name type="synonym">Hormographiella aspergillata</name>
    <dbReference type="NCBI Taxonomy" id="240176"/>
    <lineage>
        <taxon>Eukaryota</taxon>
        <taxon>Fungi</taxon>
        <taxon>Dikarya</taxon>
        <taxon>Basidiomycota</taxon>
        <taxon>Agaricomycotina</taxon>
        <taxon>Agaricomycetes</taxon>
        <taxon>Agaricomycetidae</taxon>
        <taxon>Agaricales</taxon>
        <taxon>Agaricineae</taxon>
        <taxon>Psathyrellaceae</taxon>
        <taxon>Coprinopsis</taxon>
    </lineage>
</organism>